<dbReference type="GO" id="GO:0033178">
    <property type="term" value="C:proton-transporting two-sector ATPase complex, catalytic domain"/>
    <property type="evidence" value="ECO:0007669"/>
    <property type="project" value="InterPro"/>
</dbReference>
<dbReference type="InterPro" id="IPR038495">
    <property type="entry name" value="ATPase_E_C"/>
</dbReference>
<dbReference type="InterPro" id="IPR002842">
    <property type="entry name" value="ATPase_V1_Esu"/>
</dbReference>
<organism evidence="4 5">
    <name type="scientific">Nitrosarchaeum koreense MY1</name>
    <dbReference type="NCBI Taxonomy" id="1001994"/>
    <lineage>
        <taxon>Archaea</taxon>
        <taxon>Nitrososphaerota</taxon>
        <taxon>Nitrososphaeria</taxon>
        <taxon>Nitrosopumilales</taxon>
        <taxon>Nitrosopumilaceae</taxon>
        <taxon>Nitrosarchaeum</taxon>
    </lineage>
</organism>
<reference evidence="4 5" key="1">
    <citation type="journal article" date="2011" name="J. Bacteriol.">
        <title>Genome Sequence of an Ammonia-Oxidizing Soil Archaeon, "Candidatus Nitrosoarchaeum koreensis" MY1.</title>
        <authorList>
            <person name="Kim B.K."/>
            <person name="Jung M.Y."/>
            <person name="Yu D.S."/>
            <person name="Park S.J."/>
            <person name="Oh T.K."/>
            <person name="Rhee S.K."/>
            <person name="Kim J.F."/>
        </authorList>
    </citation>
    <scope>NUCLEOTIDE SEQUENCE [LARGE SCALE GENOMIC DNA]</scope>
    <source>
        <strain evidence="4 5">MY1</strain>
    </source>
</reference>
<dbReference type="AlphaFoldDB" id="F9CZE1"/>
<dbReference type="STRING" id="1001994.MY1_1784"/>
<evidence type="ECO:0000256" key="3">
    <source>
        <dbReference type="ARBA" id="ARBA00023065"/>
    </source>
</evidence>
<keyword evidence="3" id="KW-0406">Ion transport</keyword>
<evidence type="ECO:0000313" key="4">
    <source>
        <dbReference type="EMBL" id="EGP94530.1"/>
    </source>
</evidence>
<dbReference type="RefSeq" id="WP_007551537.1">
    <property type="nucleotide sequence ID" value="NZ_AFPU01000001.1"/>
</dbReference>
<dbReference type="Gene3D" id="1.20.5.620">
    <property type="entry name" value="F1F0 ATP synthase subunit B, membrane domain"/>
    <property type="match status" value="1"/>
</dbReference>
<sequence length="199" mass="21971">MGSNSALEQTIDKILTKTEKDVLSNIRSALTESNQTLDDSIPKLEREYDKIVSDGRKEADKIEKQLIGSSDLEARNNRLLALEKAVDNVFSKAIEQISNTNRNDDYSKLMTTLLDEATTILGTTKVVISTNSKDKNIIQSLLSKYSGAELSPEPITCMGGITVKSKDGGMKFDNTIDARIQRMKPLIRKEIATKFGVGN</sequence>
<dbReference type="Proteomes" id="UP000004440">
    <property type="component" value="Unassembled WGS sequence"/>
</dbReference>
<accession>F9CZE1</accession>
<dbReference type="PANTHER" id="PTHR45715">
    <property type="entry name" value="ATPASE H+-TRANSPORTING V1 SUBUNIT E1A-RELATED"/>
    <property type="match status" value="1"/>
</dbReference>
<dbReference type="GO" id="GO:0046961">
    <property type="term" value="F:proton-transporting ATPase activity, rotational mechanism"/>
    <property type="evidence" value="ECO:0007669"/>
    <property type="project" value="InterPro"/>
</dbReference>
<gene>
    <name evidence="4" type="ORF">MY1_1784</name>
</gene>
<evidence type="ECO:0000313" key="5">
    <source>
        <dbReference type="Proteomes" id="UP000004440"/>
    </source>
</evidence>
<proteinExistence type="inferred from homology"/>
<evidence type="ECO:0000256" key="1">
    <source>
        <dbReference type="ARBA" id="ARBA00005901"/>
    </source>
</evidence>
<name>F9CZE1_9ARCH</name>
<keyword evidence="5" id="KW-1185">Reference proteome</keyword>
<protein>
    <submittedName>
        <fullName evidence="4">H+transporting two-sector ATPase E subunit</fullName>
    </submittedName>
</protein>
<comment type="similarity">
    <text evidence="1">Belongs to the V-ATPase E subunit family.</text>
</comment>
<dbReference type="EMBL" id="AFPU01000001">
    <property type="protein sequence ID" value="EGP94530.1"/>
    <property type="molecule type" value="Genomic_DNA"/>
</dbReference>
<comment type="caution">
    <text evidence="4">The sequence shown here is derived from an EMBL/GenBank/DDBJ whole genome shotgun (WGS) entry which is preliminary data.</text>
</comment>
<dbReference type="OrthoDB" id="4691at2157"/>
<dbReference type="Pfam" id="PF01991">
    <property type="entry name" value="vATP-synt_E"/>
    <property type="match status" value="1"/>
</dbReference>
<dbReference type="Gene3D" id="3.30.2320.30">
    <property type="entry name" value="ATP synthase, E subunit, C-terminal"/>
    <property type="match status" value="1"/>
</dbReference>
<evidence type="ECO:0000256" key="2">
    <source>
        <dbReference type="ARBA" id="ARBA00022448"/>
    </source>
</evidence>
<keyword evidence="2" id="KW-0813">Transport</keyword>
<dbReference type="SUPFAM" id="SSF160527">
    <property type="entry name" value="V-type ATPase subunit E-like"/>
    <property type="match status" value="1"/>
</dbReference>